<sequence length="171" mass="19696">MNGKRFVEWLESLKGQKAWTPARAALRRSLSFGPGAYPPAMPYVEPFVQRAGEEGWRREAYYLVAGLYALKDGAHQQGRTLSQALWEAQQSRGSESLEKRFLALLDADRDQIAFRLRQAVNLVDGGLDFAELLDALTLWFHRQRPVQVRWAKEFYGLHRESEQQEKEEVTS</sequence>
<proteinExistence type="predicted"/>
<dbReference type="EMBL" id="JMFG01000018">
    <property type="protein sequence ID" value="KDA53690.1"/>
    <property type="molecule type" value="Genomic_DNA"/>
</dbReference>
<protein>
    <submittedName>
        <fullName evidence="1">CRISPR-associated protein Cse2</fullName>
    </submittedName>
</protein>
<dbReference type="InterPro" id="IPR013382">
    <property type="entry name" value="CRISPR-assoc_prot_Cse2"/>
</dbReference>
<keyword evidence="2" id="KW-1185">Reference proteome</keyword>
<name>A0A062XYV0_9BACT</name>
<comment type="caution">
    <text evidence="1">The sequence shown here is derived from an EMBL/GenBank/DDBJ whole genome shotgun (WGS) entry which is preliminary data.</text>
</comment>
<organism evidence="1 2">
    <name type="scientific">Thermoanaerobaculum aquaticum</name>
    <dbReference type="NCBI Taxonomy" id="1312852"/>
    <lineage>
        <taxon>Bacteria</taxon>
        <taxon>Pseudomonadati</taxon>
        <taxon>Acidobacteriota</taxon>
        <taxon>Thermoanaerobaculia</taxon>
        <taxon>Thermoanaerobaculales</taxon>
        <taxon>Thermoanaerobaculaceae</taxon>
        <taxon>Thermoanaerobaculum</taxon>
    </lineage>
</organism>
<dbReference type="InterPro" id="IPR038287">
    <property type="entry name" value="Cse2_sf"/>
</dbReference>
<dbReference type="Gene3D" id="1.10.520.40">
    <property type="entry name" value="CRISPR-associated protein Cse2"/>
    <property type="match status" value="1"/>
</dbReference>
<dbReference type="Pfam" id="PF09485">
    <property type="entry name" value="CRISPR_Cse2"/>
    <property type="match status" value="1"/>
</dbReference>
<evidence type="ECO:0000313" key="2">
    <source>
        <dbReference type="Proteomes" id="UP000027284"/>
    </source>
</evidence>
<dbReference type="NCBIfam" id="TIGR02548">
    <property type="entry name" value="casB_cse2"/>
    <property type="match status" value="1"/>
</dbReference>
<dbReference type="CDD" id="cd09670">
    <property type="entry name" value="Cse2_I-E"/>
    <property type="match status" value="1"/>
</dbReference>
<gene>
    <name evidence="1" type="ORF">EG19_02970</name>
</gene>
<dbReference type="AlphaFoldDB" id="A0A062XYV0"/>
<reference evidence="1 2" key="1">
    <citation type="submission" date="2014-04" db="EMBL/GenBank/DDBJ databases">
        <title>The Genome Sequence of Thermoanaerobaculum aquaticum MP-01, The First Cultivated Group 23 Acidobacterium.</title>
        <authorList>
            <person name="Stamps B.W."/>
            <person name="Losey N.A."/>
            <person name="Lawson P.A."/>
            <person name="Stevenson B.S."/>
        </authorList>
    </citation>
    <scope>NUCLEOTIDE SEQUENCE [LARGE SCALE GENOMIC DNA]</scope>
    <source>
        <strain evidence="1 2">MP-01</strain>
    </source>
</reference>
<accession>A0A062XYV0</accession>
<evidence type="ECO:0000313" key="1">
    <source>
        <dbReference type="EMBL" id="KDA53690.1"/>
    </source>
</evidence>
<dbReference type="Proteomes" id="UP000027284">
    <property type="component" value="Unassembled WGS sequence"/>
</dbReference>
<dbReference type="STRING" id="1312852.EG19_02970"/>
<dbReference type="RefSeq" id="WP_038049100.1">
    <property type="nucleotide sequence ID" value="NZ_JMFG01000018.1"/>
</dbReference>
<dbReference type="OrthoDB" id="69928at2"/>